<dbReference type="AlphaFoldDB" id="A0A843B9J1"/>
<proteinExistence type="predicted"/>
<evidence type="ECO:0000313" key="2">
    <source>
        <dbReference type="Proteomes" id="UP000530032"/>
    </source>
</evidence>
<reference evidence="1" key="1">
    <citation type="submission" date="2020-12" db="EMBL/GenBank/DDBJ databases">
        <title>Comamonas sp. nov., isolated from stream water.</title>
        <authorList>
            <person name="Park K.-H."/>
        </authorList>
    </citation>
    <scope>NUCLEOTIDE SEQUENCE</scope>
    <source>
        <strain evidence="1">EJ-4</strain>
    </source>
</reference>
<protein>
    <submittedName>
        <fullName evidence="1">Uncharacterized protein</fullName>
    </submittedName>
</protein>
<organism evidence="1 2">
    <name type="scientific">Comamonas suwonensis</name>
    <dbReference type="NCBI Taxonomy" id="2606214"/>
    <lineage>
        <taxon>Bacteria</taxon>
        <taxon>Pseudomonadati</taxon>
        <taxon>Pseudomonadota</taxon>
        <taxon>Betaproteobacteria</taxon>
        <taxon>Burkholderiales</taxon>
        <taxon>Comamonadaceae</taxon>
        <taxon>Comamonas</taxon>
    </lineage>
</organism>
<keyword evidence="2" id="KW-1185">Reference proteome</keyword>
<accession>A0A843B9J1</accession>
<dbReference type="Proteomes" id="UP000530032">
    <property type="component" value="Unassembled WGS sequence"/>
</dbReference>
<dbReference type="RefSeq" id="WP_198460913.1">
    <property type="nucleotide sequence ID" value="NZ_JABBCQ020000013.1"/>
</dbReference>
<comment type="caution">
    <text evidence="1">The sequence shown here is derived from an EMBL/GenBank/DDBJ whole genome shotgun (WGS) entry which is preliminary data.</text>
</comment>
<sequence length="194" mass="21736">MNTYIKGFTFIIEKNKVFIEATALDQTGAALGPGLISIEAPCLRSVAACSDYGDTLLEFKKMGNLSPSNQDIRELRTTKAYECHFWMHETRQWKEALLRPQFEGCPRSATSVSPILLVDVADGRPSFQSVPISEALILSLCGEAWKQNANIIYVAEGLRAPLFKADEYETAMDEILRLRRDDMISTLFPQTVKP</sequence>
<evidence type="ECO:0000313" key="1">
    <source>
        <dbReference type="EMBL" id="MBI1625782.1"/>
    </source>
</evidence>
<gene>
    <name evidence="1" type="ORF">HF327_014860</name>
</gene>
<dbReference type="EMBL" id="JABBCQ020000013">
    <property type="protein sequence ID" value="MBI1625782.1"/>
    <property type="molecule type" value="Genomic_DNA"/>
</dbReference>
<name>A0A843B9J1_9BURK</name>